<reference evidence="1" key="2">
    <citation type="submission" date="2011-02" db="EMBL/GenBank/DDBJ databases">
        <authorList>
            <person name="MacLean D."/>
        </authorList>
    </citation>
    <scope>NUCLEOTIDE SEQUENCE</scope>
</reference>
<proteinExistence type="predicted"/>
<dbReference type="HOGENOM" id="CLU_2927391_0_0_1"/>
<reference evidence="1" key="1">
    <citation type="journal article" date="2011" name="PLoS Biol.">
        <title>Gene gain and loss during evolution of obligate parasitism in the white rust pathogen of Arabidopsis thaliana.</title>
        <authorList>
            <person name="Kemen E."/>
            <person name="Gardiner A."/>
            <person name="Schultz-Larsen T."/>
            <person name="Kemen A.C."/>
            <person name="Balmuth A.L."/>
            <person name="Robert-Seilaniantz A."/>
            <person name="Bailey K."/>
            <person name="Holub E."/>
            <person name="Studholme D.J."/>
            <person name="Maclean D."/>
            <person name="Jones J.D."/>
        </authorList>
    </citation>
    <scope>NUCLEOTIDE SEQUENCE</scope>
</reference>
<dbReference type="AlphaFoldDB" id="F0WX71"/>
<organism evidence="1">
    <name type="scientific">Albugo laibachii Nc14</name>
    <dbReference type="NCBI Taxonomy" id="890382"/>
    <lineage>
        <taxon>Eukaryota</taxon>
        <taxon>Sar</taxon>
        <taxon>Stramenopiles</taxon>
        <taxon>Oomycota</taxon>
        <taxon>Peronosporomycetes</taxon>
        <taxon>Albuginales</taxon>
        <taxon>Albuginaceae</taxon>
        <taxon>Albugo</taxon>
    </lineage>
</organism>
<dbReference type="EMBL" id="FR824389">
    <property type="protein sequence ID" value="CCA26062.1"/>
    <property type="molecule type" value="Genomic_DNA"/>
</dbReference>
<gene>
    <name evidence="1" type="primary">AlNc14C344G10829</name>
    <name evidence="1" type="ORF">ALNC14_122060</name>
</gene>
<protein>
    <submittedName>
        <fullName evidence="1">AlNc14C344G10829 protein</fullName>
    </submittedName>
</protein>
<name>F0WX71_9STRA</name>
<sequence length="61" mass="7343">MLCVLDDQNRIIRHPFMTSIQSREENLIQISMKNHSADHVEIRIDRLHTRETRHLKRSLPI</sequence>
<accession>F0WX71</accession>
<evidence type="ECO:0000313" key="1">
    <source>
        <dbReference type="EMBL" id="CCA26062.1"/>
    </source>
</evidence>